<evidence type="ECO:0000256" key="3">
    <source>
        <dbReference type="ARBA" id="ARBA00022692"/>
    </source>
</evidence>
<dbReference type="GO" id="GO:0006825">
    <property type="term" value="P:copper ion transport"/>
    <property type="evidence" value="ECO:0007669"/>
    <property type="project" value="InterPro"/>
</dbReference>
<keyword evidence="4 6" id="KW-1133">Transmembrane helix</keyword>
<dbReference type="Pfam" id="PF05425">
    <property type="entry name" value="CopD"/>
    <property type="match status" value="1"/>
</dbReference>
<dbReference type="InterPro" id="IPR008457">
    <property type="entry name" value="Cu-R_CopD_dom"/>
</dbReference>
<dbReference type="RefSeq" id="WP_083959260.1">
    <property type="nucleotide sequence ID" value="NZ_FQVN01000001.1"/>
</dbReference>
<dbReference type="Proteomes" id="UP000184501">
    <property type="component" value="Unassembled WGS sequence"/>
</dbReference>
<feature type="transmembrane region" description="Helical" evidence="6">
    <location>
        <begin position="309"/>
        <end position="331"/>
    </location>
</feature>
<keyword evidence="9" id="KW-1185">Reference proteome</keyword>
<keyword evidence="3 6" id="KW-0812">Transmembrane</keyword>
<evidence type="ECO:0000256" key="1">
    <source>
        <dbReference type="ARBA" id="ARBA00004651"/>
    </source>
</evidence>
<keyword evidence="2" id="KW-1003">Cell membrane</keyword>
<name>A0A1M4V8B5_STRHI</name>
<feature type="transmembrane region" description="Helical" evidence="6">
    <location>
        <begin position="166"/>
        <end position="184"/>
    </location>
</feature>
<comment type="subcellular location">
    <subcellularLocation>
        <location evidence="1">Cell membrane</location>
        <topology evidence="1">Multi-pass membrane protein</topology>
    </subcellularLocation>
</comment>
<dbReference type="GO" id="GO:0005886">
    <property type="term" value="C:plasma membrane"/>
    <property type="evidence" value="ECO:0007669"/>
    <property type="project" value="UniProtKB-SubCell"/>
</dbReference>
<sequence>MSRTAAPARAPRRLGGAALAALAGAALGAWWTADAVPPVPGLPEPGAAVRLVLPMTRLVMDLAAVAAVGLGTLPWLLRGARPREVDPVRVVAHRAGVVLGAGWAATALVLLWLQTAELAGSGLSVDTATVVEYATTVSAGRALLVTTACALLVALTHFAALAGRSAPAGLGATTALLGLLPTPLTGHAADMAHHTLSVVAIGVHAAAAAVWVGGLGALLSLVVPRRGALATALPAFSRLATAAVVAVVLSGLVTAVVRLAGELPEALVLTRYGVLVLAKTACLLALAALGGHVRRRLLPLVVAHRATPLAAWVTAELVVMGLALGLAAVLARTPTGIAVG</sequence>
<evidence type="ECO:0000313" key="8">
    <source>
        <dbReference type="EMBL" id="SHE65199.1"/>
    </source>
</evidence>
<feature type="transmembrane region" description="Helical" evidence="6">
    <location>
        <begin position="133"/>
        <end position="154"/>
    </location>
</feature>
<dbReference type="PANTHER" id="PTHR34820:SF4">
    <property type="entry name" value="INNER MEMBRANE PROTEIN YEBZ"/>
    <property type="match status" value="1"/>
</dbReference>
<dbReference type="AlphaFoldDB" id="A0A1M4V8B5"/>
<keyword evidence="5 6" id="KW-0472">Membrane</keyword>
<feature type="domain" description="Copper resistance protein D" evidence="7">
    <location>
        <begin position="231"/>
        <end position="330"/>
    </location>
</feature>
<dbReference type="OrthoDB" id="3518068at2"/>
<reference evidence="8 9" key="1">
    <citation type="submission" date="2016-11" db="EMBL/GenBank/DDBJ databases">
        <authorList>
            <person name="Jaros S."/>
            <person name="Januszkiewicz K."/>
            <person name="Wedrychowicz H."/>
        </authorList>
    </citation>
    <scope>NUCLEOTIDE SEQUENCE [LARGE SCALE GENOMIC DNA]</scope>
    <source>
        <strain evidence="8 9">DSM 44523</strain>
    </source>
</reference>
<evidence type="ECO:0000256" key="4">
    <source>
        <dbReference type="ARBA" id="ARBA00022989"/>
    </source>
</evidence>
<feature type="transmembrane region" description="Helical" evidence="6">
    <location>
        <begin position="269"/>
        <end position="289"/>
    </location>
</feature>
<organism evidence="8 9">
    <name type="scientific">Streptoalloteichus hindustanus</name>
    <dbReference type="NCBI Taxonomy" id="2017"/>
    <lineage>
        <taxon>Bacteria</taxon>
        <taxon>Bacillati</taxon>
        <taxon>Actinomycetota</taxon>
        <taxon>Actinomycetes</taxon>
        <taxon>Pseudonocardiales</taxon>
        <taxon>Pseudonocardiaceae</taxon>
        <taxon>Streptoalloteichus</taxon>
    </lineage>
</organism>
<dbReference type="EMBL" id="FQVN01000001">
    <property type="protein sequence ID" value="SHE65199.1"/>
    <property type="molecule type" value="Genomic_DNA"/>
</dbReference>
<feature type="transmembrane region" description="Helical" evidence="6">
    <location>
        <begin position="196"/>
        <end position="223"/>
    </location>
</feature>
<protein>
    <submittedName>
        <fullName evidence="8">Putative copper resistance protein D</fullName>
    </submittedName>
</protein>
<evidence type="ECO:0000256" key="6">
    <source>
        <dbReference type="SAM" id="Phobius"/>
    </source>
</evidence>
<evidence type="ECO:0000259" key="7">
    <source>
        <dbReference type="Pfam" id="PF05425"/>
    </source>
</evidence>
<proteinExistence type="predicted"/>
<feature type="transmembrane region" description="Helical" evidence="6">
    <location>
        <begin position="59"/>
        <end position="79"/>
    </location>
</feature>
<evidence type="ECO:0000313" key="9">
    <source>
        <dbReference type="Proteomes" id="UP000184501"/>
    </source>
</evidence>
<evidence type="ECO:0000256" key="2">
    <source>
        <dbReference type="ARBA" id="ARBA00022475"/>
    </source>
</evidence>
<feature type="transmembrane region" description="Helical" evidence="6">
    <location>
        <begin position="91"/>
        <end position="113"/>
    </location>
</feature>
<feature type="transmembrane region" description="Helical" evidence="6">
    <location>
        <begin position="235"/>
        <end position="257"/>
    </location>
</feature>
<dbReference type="PANTHER" id="PTHR34820">
    <property type="entry name" value="INNER MEMBRANE PROTEIN YEBZ"/>
    <property type="match status" value="1"/>
</dbReference>
<evidence type="ECO:0000256" key="5">
    <source>
        <dbReference type="ARBA" id="ARBA00023136"/>
    </source>
</evidence>
<dbReference type="InterPro" id="IPR032694">
    <property type="entry name" value="CopC/D"/>
</dbReference>
<dbReference type="STRING" id="2017.SAMN05444320_101678"/>
<accession>A0A1M4V8B5</accession>
<gene>
    <name evidence="8" type="ORF">SAMN05444320_101678</name>
</gene>